<comment type="pathway">
    <text evidence="3">Protein modification; protein ubiquitination.</text>
</comment>
<dbReference type="Pfam" id="PF06025">
    <property type="entry name" value="DUF913"/>
    <property type="match status" value="1"/>
</dbReference>
<evidence type="ECO:0000313" key="15">
    <source>
        <dbReference type="EMBL" id="OQR81725.1"/>
    </source>
</evidence>
<evidence type="ECO:0000256" key="7">
    <source>
        <dbReference type="ARBA" id="ARBA00022786"/>
    </source>
</evidence>
<evidence type="ECO:0000256" key="6">
    <source>
        <dbReference type="ARBA" id="ARBA00022679"/>
    </source>
</evidence>
<dbReference type="FunFam" id="3.30.2160.10:FF:000001">
    <property type="entry name" value="E3 ubiquitin-protein ligase NEDD4-like"/>
    <property type="match status" value="1"/>
</dbReference>
<evidence type="ECO:0000256" key="5">
    <source>
        <dbReference type="ARBA" id="ARBA00022448"/>
    </source>
</evidence>
<dbReference type="InterPro" id="IPR015940">
    <property type="entry name" value="UBA"/>
</dbReference>
<feature type="region of interest" description="Disordered" evidence="12">
    <location>
        <begin position="1452"/>
        <end position="1474"/>
    </location>
</feature>
<dbReference type="GO" id="GO:0016874">
    <property type="term" value="F:ligase activity"/>
    <property type="evidence" value="ECO:0007669"/>
    <property type="project" value="UniProtKB-KW"/>
</dbReference>
<dbReference type="InterPro" id="IPR009060">
    <property type="entry name" value="UBA-like_sf"/>
</dbReference>
<evidence type="ECO:0000256" key="8">
    <source>
        <dbReference type="ARBA" id="ARBA00022816"/>
    </source>
</evidence>
<dbReference type="GO" id="GO:0000209">
    <property type="term" value="P:protein polyubiquitination"/>
    <property type="evidence" value="ECO:0007669"/>
    <property type="project" value="TreeGrafter"/>
</dbReference>
<dbReference type="InterPro" id="IPR000569">
    <property type="entry name" value="HECT_dom"/>
</dbReference>
<accession>A0A1V9Y7M5</accession>
<feature type="compositionally biased region" description="Basic and acidic residues" evidence="12">
    <location>
        <begin position="1214"/>
        <end position="1229"/>
    </location>
</feature>
<evidence type="ECO:0000256" key="1">
    <source>
        <dbReference type="ARBA" id="ARBA00000885"/>
    </source>
</evidence>
<dbReference type="Gene3D" id="1.10.8.10">
    <property type="entry name" value="DNA helicase RuvA subunit, C-terminal domain"/>
    <property type="match status" value="1"/>
</dbReference>
<keyword evidence="6" id="KW-0808">Transferase</keyword>
<dbReference type="Gene3D" id="6.10.250.1630">
    <property type="match status" value="1"/>
</dbReference>
<evidence type="ECO:0000259" key="14">
    <source>
        <dbReference type="PROSITE" id="PS50237"/>
    </source>
</evidence>
<sequence>TSVNQVHTGGLADAFLNTLCRWDLTTSANALPPSPELIIAVPSVLSAICLSSSNVDKVVKMEPLNYLLDMLVMPDYVVYNGFDALQGDVASIVGGGLDELMRHVSAFQKPAIDACTRAVKKIQSYGENNNSEAAHTALLRMAMHICDVLETLLAKTENATRFADLGGMDTLLALYSLILPSTSSFLSTVTQSQESNIALAHYPAAQGLTVATRSYASQQPTSMLTKIMKQFSQNLSLLSPSAAVGVISSVTDVAIGDLAVLDSNPQVLHAGEYLRRVSVLEWLVSLLLWSLRTAHAHSQSRRWFAEFTSATNQKIMADLFEVERSILVERTSLEVQIAGATTKEPLGLWKIGSLLLLKFSLMVRNLATRYGRTFLAVPAHHRISDESVSPIATHAQPLATSLHDMLTQTFATIESLPNPTPIGISYAGCFYIETLTALLYEGKRRTVNSLLLKMCLESNLLQKTMSFISAHALHLLDNVQNLSKQELRFFLSSFQLIKRISDFSALTNAPMTASLMAQPDTFDPTGAKLELHTLALNTLAPLWSKQEAIASLPWDGALSYLFPAIAMLLKHRLDVDKVMPEKKKKNELVLDDMVVDSLTSMGFGRPAVERALRRVEVNDVELAMEWLLANPEEDVDVPMEETPQTPPPAPIAQPKELAELYASIRNGLEQLCFNVVHQQSPQHRLVVVKSIADLLMVQCQRSETERSAVLSHINKFVLDNGLEAMASATHLLALLLHSDPPCRKVIAALKPSCIPHCLEVLTQSSTVTGPNSDDSITTILLVMDALGQEEGVLTMSMRETLLDSCIDLMRLHRCASETVGHAVWQLLVRLTREVSFAERFVSHNGVEACLSVTCRFDGYKELTSALLAHVMEYPEVLQARMEEKILQSLKKLSSRFGAPELMRISPRALLSELGIVALRNEQLFLQALKETIVVQKSESGRLYVLPTKTTKLLGQQKLLTLPIHNAAFVINLVVENLTRLWNAGDQHECCIPIFYLAHLVSLFPTCANLLLQDHMPFVSLVLSEMLPCRDLTQLMRKQPKSDSNIQDRNKLKEQTKDRVHNAHRLLLGLCTNSTESAKKVLTEVVKHIELWVSADHKNGTLALSSLHAWCALMLSILWPRDDVKEKSGLWEHAKWLLKAKINIVTILFDVLGKIDLTHPLARTTSNMVLRLLAAFTRPWVAHRLRKLPRKKSTDEAHEEVPAGSPVLEGQSATGEERPSSEFEDVHMEHEGEESDEEEGESDQEEEEDHDDEEDEEGDDEEEEEDEEEEDEDEEELNREDMEMMESDYPSRSRSDQPVHPSLLWDTLDADLAVLQEDDDHPRSAPEPSTEESSQALLHRARTIASRRFGANDLSFANEAQSIFDLFSASLGSNNRSRNAAWSQLFREFENDTNHHGEGDRENSFVLRDFDDEVDDNDIVTVPFDVLDRDTRRFRRNNHNHLYTNGIDIDVGRFGPNTSRSSRPSSGNAPAVTNSSLAGLTHPFLQTSNSTSPTELAAELYEFGGLSNSGVDRPPSRHNISSRSDFQLLSDLSLTPQLHRSNATRFPRSNHWEYDSRNPFGNRDDTIVRSTIARMEEELSALVVTAPEANEEEEEDEIATPPPPADPVSTHTAEDGDAASETASVIALTSTLGQSSLQSPADASMSVASSPVPATEEEQDSASSMADQIARAIQMSLTQLNDPNSTAPPPAPSNATSQDQLFSFTLDLPTIPPPSEQQQTQPEAVDAALQPLVCPEGMDAEVFNSLPPDMQAEIIASQQPAPAATESSGMTQLEIDIANSSYDRETLEALPADIRDEILANERREREAAAAPADISLAQEMDNASFVASLAPELREEILITSDDSFLQTLPSEVRAEAMILRERHAFRSNFRPEPATTDANGMFRRPTLRRMLTTHGTDILQTGAGRRPRNRHDNATAHAITRSGSQHAGLLLLEKEEGEIEHLNCLNNVSVQSLLKLLYMVQSVLNHRDFQNVLSNLCLYPKTRSFVQSTIMKMLKKPSSDSDFPPNSLLGCTMYRQPEEISTTIPIEVATRVLTVLVALTKQNARFVIELLSGNEYENLGFVCLINLLSEPVVYRSATNLDMLLEVLHSTAAPFVRFSPEKSKDESDAEDEAFEWIAVPSVELNAVHMERIVSVLSLDLCTSVMQTRVISILKHIATIKSNQTILLSTLVAHIKVLALSPLLPSGSSSALTSAVLASVRDERKLLRYLHTLSDVASSTEQFTEQCRLIGLDGIWDALSRSLEEARDSLGDTERGGDGMVIEGKSAGASCAMASLLTRFLPMIEAFFVVNARDAANMSLEVPVDTTMSEREAAMLSLSNDMDESKPDSKPEPTATLASIETDRDTTRLALFVEANRVLLNMLVREKPSLLDTSFAALIKIPRCRAFLDFDNKRTYFQTAMKRLRQSAMRHGGGGSSVRIPVRRDRVFEDSFYALRMRSGNELRRKLHISFTGEEGIDAGGVTREWYMILAREIFNPNYALFTSAADSPTFQPNPLSYVNKDHLIYFEFVGKVIGKAIADGQLLDAHFTRSFYKHILQLPISYSDMEAIDPEYYRNLHALLDNPIEDLCLDLAFSLEHSNFGKVDIVDLIPNGRNIPVTNDNKMEYVKLVTHHRMATGIRAQIDAFLSGLHQLVSPQLISIFNENELELLISGMPEIDIDDLKANTDYANFKPTDPVIRWFWNVLYSFSHEERALFLQFVTGTSKVPLEGFKALEGMRGTQKFNIHKAFGSSNRLPTAHTCFNQLDLPEYENEEQLKARLLLAIREGSEGFGFG</sequence>
<dbReference type="CDD" id="cd00078">
    <property type="entry name" value="HECTc"/>
    <property type="match status" value="1"/>
</dbReference>
<feature type="compositionally biased region" description="Basic and acidic residues" evidence="12">
    <location>
        <begin position="1191"/>
        <end position="1200"/>
    </location>
</feature>
<gene>
    <name evidence="15" type="ORF">THRCLA_11465</name>
</gene>
<dbReference type="InterPro" id="IPR025527">
    <property type="entry name" value="HUWE1/Rev1_UBM"/>
</dbReference>
<dbReference type="Gene3D" id="3.30.2410.10">
    <property type="entry name" value="Hect, E3 ligase catalytic domain"/>
    <property type="match status" value="1"/>
</dbReference>
<feature type="region of interest" description="Disordered" evidence="12">
    <location>
        <begin position="1190"/>
        <end position="1300"/>
    </location>
</feature>
<evidence type="ECO:0000256" key="4">
    <source>
        <dbReference type="ARBA" id="ARBA00012485"/>
    </source>
</evidence>
<dbReference type="Pfam" id="PF22562">
    <property type="entry name" value="UBA_7"/>
    <property type="match status" value="1"/>
</dbReference>
<feature type="compositionally biased region" description="Acidic residues" evidence="12">
    <location>
        <begin position="1588"/>
        <end position="1597"/>
    </location>
</feature>
<dbReference type="Gene3D" id="3.90.1750.10">
    <property type="entry name" value="Hect, E3 ligase catalytic domains"/>
    <property type="match status" value="1"/>
</dbReference>
<evidence type="ECO:0000259" key="13">
    <source>
        <dbReference type="PROSITE" id="PS50030"/>
    </source>
</evidence>
<dbReference type="Gene3D" id="3.30.2160.10">
    <property type="entry name" value="Hect, E3 ligase catalytic domain"/>
    <property type="match status" value="1"/>
</dbReference>
<evidence type="ECO:0000256" key="12">
    <source>
        <dbReference type="SAM" id="MobiDB-lite"/>
    </source>
</evidence>
<feature type="compositionally biased region" description="Low complexity" evidence="12">
    <location>
        <begin position="1635"/>
        <end position="1653"/>
    </location>
</feature>
<comment type="similarity">
    <text evidence="10">Belongs to the UPL family. TOM1/PTR1 subfamily.</text>
</comment>
<keyword evidence="5" id="KW-0813">Transport</keyword>
<dbReference type="STRING" id="74557.A0A1V9Y7M5"/>
<dbReference type="FunFam" id="3.30.2410.10:FF:000004">
    <property type="entry name" value="E3 ubiquitin-protein ligase HUWE1, variant"/>
    <property type="match status" value="1"/>
</dbReference>
<dbReference type="SUPFAM" id="SSF56204">
    <property type="entry name" value="Hect, E3 ligase catalytic domain"/>
    <property type="match status" value="1"/>
</dbReference>
<dbReference type="SMART" id="SM00165">
    <property type="entry name" value="UBA"/>
    <property type="match status" value="1"/>
</dbReference>
<evidence type="ECO:0000256" key="3">
    <source>
        <dbReference type="ARBA" id="ARBA00004906"/>
    </source>
</evidence>
<comment type="caution">
    <text evidence="15">The sequence shown here is derived from an EMBL/GenBank/DDBJ whole genome shotgun (WGS) entry which is preliminary data.</text>
</comment>
<dbReference type="Pfam" id="PF00632">
    <property type="entry name" value="HECT"/>
    <property type="match status" value="1"/>
</dbReference>
<dbReference type="InterPro" id="IPR016024">
    <property type="entry name" value="ARM-type_fold"/>
</dbReference>
<evidence type="ECO:0000256" key="9">
    <source>
        <dbReference type="ARBA" id="ARBA00023242"/>
    </source>
</evidence>
<dbReference type="Proteomes" id="UP000243217">
    <property type="component" value="Unassembled WGS sequence"/>
</dbReference>
<dbReference type="InterPro" id="IPR050409">
    <property type="entry name" value="E3_ubiq-protein_ligase"/>
</dbReference>
<feature type="active site" description="Glycyl thioester intermediate" evidence="11">
    <location>
        <position position="2740"/>
    </location>
</feature>
<dbReference type="CDD" id="cd14327">
    <property type="entry name" value="UBA_atUPL1_2_like"/>
    <property type="match status" value="1"/>
</dbReference>
<feature type="non-terminal residue" evidence="15">
    <location>
        <position position="1"/>
    </location>
</feature>
<dbReference type="PANTHER" id="PTHR11254:SF67">
    <property type="entry name" value="E3 UBIQUITIN-PROTEIN LIGASE HUWE1"/>
    <property type="match status" value="1"/>
</dbReference>
<feature type="domain" description="HECT" evidence="14">
    <location>
        <begin position="2438"/>
        <end position="2773"/>
    </location>
</feature>
<feature type="compositionally biased region" description="Acidic residues" evidence="12">
    <location>
        <begin position="1230"/>
        <end position="1285"/>
    </location>
</feature>
<evidence type="ECO:0000313" key="16">
    <source>
        <dbReference type="Proteomes" id="UP000243217"/>
    </source>
</evidence>
<feature type="domain" description="UBA" evidence="13">
    <location>
        <begin position="589"/>
        <end position="630"/>
    </location>
</feature>
<dbReference type="EMBL" id="JNBS01004913">
    <property type="protein sequence ID" value="OQR81725.1"/>
    <property type="molecule type" value="Genomic_DNA"/>
</dbReference>
<dbReference type="EC" id="2.3.2.26" evidence="4"/>
<evidence type="ECO:0000256" key="11">
    <source>
        <dbReference type="PROSITE-ProRule" id="PRU00104"/>
    </source>
</evidence>
<feature type="region of interest" description="Disordered" evidence="12">
    <location>
        <begin position="1635"/>
        <end position="1664"/>
    </location>
</feature>
<feature type="region of interest" description="Disordered" evidence="12">
    <location>
        <begin position="1586"/>
        <end position="1618"/>
    </location>
</feature>
<dbReference type="SUPFAM" id="SSF48371">
    <property type="entry name" value="ARM repeat"/>
    <property type="match status" value="1"/>
</dbReference>
<proteinExistence type="inferred from homology"/>
<dbReference type="PROSITE" id="PS50237">
    <property type="entry name" value="HECT"/>
    <property type="match status" value="1"/>
</dbReference>
<dbReference type="SMART" id="SM00119">
    <property type="entry name" value="HECTc"/>
    <property type="match status" value="1"/>
</dbReference>
<keyword evidence="7 11" id="KW-0833">Ubl conjugation pathway</keyword>
<dbReference type="InterPro" id="IPR010314">
    <property type="entry name" value="E3_Ub_ligase_DUF913"/>
</dbReference>
<dbReference type="GO" id="GO:0005737">
    <property type="term" value="C:cytoplasm"/>
    <property type="evidence" value="ECO:0007669"/>
    <property type="project" value="TreeGrafter"/>
</dbReference>
<feature type="compositionally biased region" description="Polar residues" evidence="12">
    <location>
        <begin position="1455"/>
        <end position="1474"/>
    </location>
</feature>
<dbReference type="SUPFAM" id="SSF46934">
    <property type="entry name" value="UBA-like"/>
    <property type="match status" value="1"/>
</dbReference>
<dbReference type="GO" id="GO:0005634">
    <property type="term" value="C:nucleus"/>
    <property type="evidence" value="ECO:0007669"/>
    <property type="project" value="UniProtKB-SubCell"/>
</dbReference>
<dbReference type="FunFam" id="3.90.1750.10:FF:000003">
    <property type="entry name" value="E3 ubiquitin-protein ligase UPL1"/>
    <property type="match status" value="1"/>
</dbReference>
<keyword evidence="15" id="KW-0436">Ligase</keyword>
<dbReference type="GO" id="GO:0061630">
    <property type="term" value="F:ubiquitin protein ligase activity"/>
    <property type="evidence" value="ECO:0007669"/>
    <property type="project" value="UniProtKB-EC"/>
</dbReference>
<reference evidence="15 16" key="1">
    <citation type="journal article" date="2014" name="Genome Biol. Evol.">
        <title>The secreted proteins of Achlya hypogyna and Thraustotheca clavata identify the ancestral oomycete secretome and reveal gene acquisitions by horizontal gene transfer.</title>
        <authorList>
            <person name="Misner I."/>
            <person name="Blouin N."/>
            <person name="Leonard G."/>
            <person name="Richards T.A."/>
            <person name="Lane C.E."/>
        </authorList>
    </citation>
    <scope>NUCLEOTIDE SEQUENCE [LARGE SCALE GENOMIC DNA]</scope>
    <source>
        <strain evidence="15 16">ATCC 34112</strain>
    </source>
</reference>
<organism evidence="15 16">
    <name type="scientific">Thraustotheca clavata</name>
    <dbReference type="NCBI Taxonomy" id="74557"/>
    <lineage>
        <taxon>Eukaryota</taxon>
        <taxon>Sar</taxon>
        <taxon>Stramenopiles</taxon>
        <taxon>Oomycota</taxon>
        <taxon>Saprolegniomycetes</taxon>
        <taxon>Saprolegniales</taxon>
        <taxon>Achlyaceae</taxon>
        <taxon>Thraustotheca</taxon>
    </lineage>
</organism>
<dbReference type="PROSITE" id="PS50030">
    <property type="entry name" value="UBA"/>
    <property type="match status" value="1"/>
</dbReference>
<dbReference type="GO" id="GO:0006511">
    <property type="term" value="P:ubiquitin-dependent protein catabolic process"/>
    <property type="evidence" value="ECO:0007669"/>
    <property type="project" value="TreeGrafter"/>
</dbReference>
<dbReference type="Pfam" id="PF14377">
    <property type="entry name" value="UBM"/>
    <property type="match status" value="3"/>
</dbReference>
<dbReference type="PANTHER" id="PTHR11254">
    <property type="entry name" value="HECT DOMAIN UBIQUITIN-PROTEIN LIGASE"/>
    <property type="match status" value="1"/>
</dbReference>
<keyword evidence="8" id="KW-0509">mRNA transport</keyword>
<dbReference type="InterPro" id="IPR035983">
    <property type="entry name" value="Hect_E3_ubiquitin_ligase"/>
</dbReference>
<name>A0A1V9Y7M5_9STRA</name>
<dbReference type="GO" id="GO:0051028">
    <property type="term" value="P:mRNA transport"/>
    <property type="evidence" value="ECO:0007669"/>
    <property type="project" value="UniProtKB-KW"/>
</dbReference>
<evidence type="ECO:0000256" key="10">
    <source>
        <dbReference type="ARBA" id="ARBA00034494"/>
    </source>
</evidence>
<comment type="subcellular location">
    <subcellularLocation>
        <location evidence="2">Nucleus</location>
    </subcellularLocation>
</comment>
<dbReference type="OrthoDB" id="8068875at2759"/>
<keyword evidence="9" id="KW-0539">Nucleus</keyword>
<protein>
    <recommendedName>
        <fullName evidence="4">HECT-type E3 ubiquitin transferase</fullName>
        <ecNumber evidence="4">2.3.2.26</ecNumber>
    </recommendedName>
</protein>
<comment type="catalytic activity">
    <reaction evidence="1">
        <text>S-ubiquitinyl-[E2 ubiquitin-conjugating enzyme]-L-cysteine + [acceptor protein]-L-lysine = [E2 ubiquitin-conjugating enzyme]-L-cysteine + N(6)-ubiquitinyl-[acceptor protein]-L-lysine.</text>
        <dbReference type="EC" id="2.3.2.26"/>
    </reaction>
</comment>
<evidence type="ECO:0000256" key="2">
    <source>
        <dbReference type="ARBA" id="ARBA00004123"/>
    </source>
</evidence>
<keyword evidence="16" id="KW-1185">Reference proteome</keyword>